<organism evidence="5 6">
    <name type="scientific">Banduia mediterranea</name>
    <dbReference type="NCBI Taxonomy" id="3075609"/>
    <lineage>
        <taxon>Bacteria</taxon>
        <taxon>Pseudomonadati</taxon>
        <taxon>Pseudomonadota</taxon>
        <taxon>Gammaproteobacteria</taxon>
        <taxon>Nevskiales</taxon>
        <taxon>Algiphilaceae</taxon>
        <taxon>Banduia</taxon>
    </lineage>
</organism>
<evidence type="ECO:0000313" key="6">
    <source>
        <dbReference type="Proteomes" id="UP001254608"/>
    </source>
</evidence>
<dbReference type="PROSITE" id="PS50995">
    <property type="entry name" value="HTH_MARR_2"/>
    <property type="match status" value="1"/>
</dbReference>
<evidence type="ECO:0000256" key="3">
    <source>
        <dbReference type="ARBA" id="ARBA00023163"/>
    </source>
</evidence>
<dbReference type="Pfam" id="PF01047">
    <property type="entry name" value="MarR"/>
    <property type="match status" value="1"/>
</dbReference>
<feature type="domain" description="HTH marR-type" evidence="4">
    <location>
        <begin position="15"/>
        <end position="147"/>
    </location>
</feature>
<protein>
    <submittedName>
        <fullName evidence="5">MarR family transcriptional regulator</fullName>
    </submittedName>
</protein>
<evidence type="ECO:0000313" key="5">
    <source>
        <dbReference type="EMBL" id="MDT0496057.1"/>
    </source>
</evidence>
<keyword evidence="6" id="KW-1185">Reference proteome</keyword>
<dbReference type="InterPro" id="IPR036388">
    <property type="entry name" value="WH-like_DNA-bd_sf"/>
</dbReference>
<dbReference type="Proteomes" id="UP001254608">
    <property type="component" value="Unassembled WGS sequence"/>
</dbReference>
<keyword evidence="3" id="KW-0804">Transcription</keyword>
<dbReference type="SUPFAM" id="SSF46785">
    <property type="entry name" value="Winged helix' DNA-binding domain"/>
    <property type="match status" value="1"/>
</dbReference>
<dbReference type="Gene3D" id="1.10.10.10">
    <property type="entry name" value="Winged helix-like DNA-binding domain superfamily/Winged helix DNA-binding domain"/>
    <property type="match status" value="1"/>
</dbReference>
<evidence type="ECO:0000259" key="4">
    <source>
        <dbReference type="PROSITE" id="PS50995"/>
    </source>
</evidence>
<gene>
    <name evidence="5" type="ORF">RM530_01575</name>
</gene>
<dbReference type="PANTHER" id="PTHR42756">
    <property type="entry name" value="TRANSCRIPTIONAL REGULATOR, MARR"/>
    <property type="match status" value="1"/>
</dbReference>
<dbReference type="InterPro" id="IPR036390">
    <property type="entry name" value="WH_DNA-bd_sf"/>
</dbReference>
<dbReference type="RefSeq" id="WP_311363451.1">
    <property type="nucleotide sequence ID" value="NZ_JAVRIC010000002.1"/>
</dbReference>
<dbReference type="PANTHER" id="PTHR42756:SF1">
    <property type="entry name" value="TRANSCRIPTIONAL REPRESSOR OF EMRAB OPERON"/>
    <property type="match status" value="1"/>
</dbReference>
<keyword evidence="1" id="KW-0805">Transcription regulation</keyword>
<accession>A0ABU2WDV5</accession>
<evidence type="ECO:0000256" key="2">
    <source>
        <dbReference type="ARBA" id="ARBA00023125"/>
    </source>
</evidence>
<dbReference type="SMART" id="SM00347">
    <property type="entry name" value="HTH_MARR"/>
    <property type="match status" value="1"/>
</dbReference>
<keyword evidence="2" id="KW-0238">DNA-binding</keyword>
<dbReference type="PRINTS" id="PR00598">
    <property type="entry name" value="HTHMARR"/>
</dbReference>
<comment type="caution">
    <text evidence="5">The sequence shown here is derived from an EMBL/GenBank/DDBJ whole genome shotgun (WGS) entry which is preliminary data.</text>
</comment>
<dbReference type="InterPro" id="IPR000835">
    <property type="entry name" value="HTH_MarR-typ"/>
</dbReference>
<name>A0ABU2WDV5_9GAMM</name>
<proteinExistence type="predicted"/>
<reference evidence="5 6" key="1">
    <citation type="submission" date="2023-09" db="EMBL/GenBank/DDBJ databases">
        <authorList>
            <person name="Rey-Velasco X."/>
        </authorList>
    </citation>
    <scope>NUCLEOTIDE SEQUENCE [LARGE SCALE GENOMIC DNA]</scope>
    <source>
        <strain evidence="5 6">W345</strain>
    </source>
</reference>
<evidence type="ECO:0000256" key="1">
    <source>
        <dbReference type="ARBA" id="ARBA00023015"/>
    </source>
</evidence>
<dbReference type="EMBL" id="JAVRIC010000002">
    <property type="protein sequence ID" value="MDT0496057.1"/>
    <property type="molecule type" value="Genomic_DNA"/>
</dbReference>
<sequence>MDCEQPKGLGDEPPEAVLGPLLVQLRGAVFNALEKKLAPLELTAAQFGVVVNLARGRAETPSELCRLMDYDRGAMTRLLDRIEGKDIIQRIRCRDDRRSVKLRLTEKGAGLVPLVMPLVYEVYRNGLKDFSSSERDRLLEDLRRLLDAL</sequence>